<accession>A0A2V4BBB9</accession>
<dbReference type="RefSeq" id="WP_112280584.1">
    <property type="nucleotide sequence ID" value="NZ_MASW01000001.1"/>
</dbReference>
<keyword evidence="2" id="KW-1185">Reference proteome</keyword>
<comment type="caution">
    <text evidence="1">The sequence shown here is derived from an EMBL/GenBank/DDBJ whole genome shotgun (WGS) entry which is preliminary data.</text>
</comment>
<proteinExistence type="predicted"/>
<dbReference type="NCBIfam" id="NF040618">
    <property type="entry name" value="PPA1309_fam"/>
    <property type="match status" value="1"/>
</dbReference>
<dbReference type="Proteomes" id="UP000249915">
    <property type="component" value="Unassembled WGS sequence"/>
</dbReference>
<dbReference type="OrthoDB" id="3266223at2"/>
<reference evidence="1 2" key="1">
    <citation type="submission" date="2016-07" db="EMBL/GenBank/DDBJ databases">
        <title>Draft genome sequence of Prauserella muralis DSM 45305, isolated from a mould-covered wall in an indoor environment.</title>
        <authorList>
            <person name="Ruckert C."/>
            <person name="Albersmeier A."/>
            <person name="Jiang C.-L."/>
            <person name="Jiang Y."/>
            <person name="Kalinowski J."/>
            <person name="Schneider O."/>
            <person name="Winkler A."/>
            <person name="Zotchev S.B."/>
        </authorList>
    </citation>
    <scope>NUCLEOTIDE SEQUENCE [LARGE SCALE GENOMIC DNA]</scope>
    <source>
        <strain evidence="1 2">DSM 45305</strain>
    </source>
</reference>
<dbReference type="AlphaFoldDB" id="A0A2V4BBB9"/>
<evidence type="ECO:0000313" key="2">
    <source>
        <dbReference type="Proteomes" id="UP000249915"/>
    </source>
</evidence>
<sequence>MTDSENNAGAPGVAALAREVEEFVASAGWNQRPQLFALVPTADLLRQQPELAGQLDEASELTPVAQEDLPEGDLADALAHIAWPDAVHGCALAQEIIVLPPDAESELPEVDDSAGSGDVERLRQAAAHHPRRTEARLVAAVLRDGAAACVMRLRGKEDDEDGVEEIIEHPELAPNLVDALRATLLP</sequence>
<dbReference type="InterPro" id="IPR047681">
    <property type="entry name" value="PPA1309-like"/>
</dbReference>
<organism evidence="1 2">
    <name type="scientific">Prauserella muralis</name>
    <dbReference type="NCBI Taxonomy" id="588067"/>
    <lineage>
        <taxon>Bacteria</taxon>
        <taxon>Bacillati</taxon>
        <taxon>Actinomycetota</taxon>
        <taxon>Actinomycetes</taxon>
        <taxon>Pseudonocardiales</taxon>
        <taxon>Pseudonocardiaceae</taxon>
        <taxon>Prauserella</taxon>
    </lineage>
</organism>
<protein>
    <submittedName>
        <fullName evidence="1">Uncharacterized protein</fullName>
    </submittedName>
</protein>
<name>A0A2V4BBB9_9PSEU</name>
<dbReference type="EMBL" id="MASW01000001">
    <property type="protein sequence ID" value="PXY32560.1"/>
    <property type="molecule type" value="Genomic_DNA"/>
</dbReference>
<gene>
    <name evidence="1" type="ORF">BAY60_09970</name>
</gene>
<evidence type="ECO:0000313" key="1">
    <source>
        <dbReference type="EMBL" id="PXY32560.1"/>
    </source>
</evidence>